<dbReference type="Proteomes" id="UP001221302">
    <property type="component" value="Unassembled WGS sequence"/>
</dbReference>
<dbReference type="RefSeq" id="WP_321536900.1">
    <property type="nucleotide sequence ID" value="NZ_JARGDL010000027.1"/>
</dbReference>
<name>A0AAE3P2E4_9BACT</name>
<dbReference type="AlphaFoldDB" id="A0AAE3P2E4"/>
<comment type="caution">
    <text evidence="1">The sequence shown here is derived from an EMBL/GenBank/DDBJ whole genome shotgun (WGS) entry which is preliminary data.</text>
</comment>
<gene>
    <name evidence="1" type="ORF">P0M35_13265</name>
</gene>
<proteinExistence type="predicted"/>
<organism evidence="1 2">
    <name type="scientific">Stygiobacter electus</name>
    <dbReference type="NCBI Taxonomy" id="3032292"/>
    <lineage>
        <taxon>Bacteria</taxon>
        <taxon>Pseudomonadati</taxon>
        <taxon>Ignavibacteriota</taxon>
        <taxon>Ignavibacteria</taxon>
        <taxon>Ignavibacteriales</taxon>
        <taxon>Melioribacteraceae</taxon>
        <taxon>Stygiobacter</taxon>
    </lineage>
</organism>
<evidence type="ECO:0000313" key="2">
    <source>
        <dbReference type="Proteomes" id="UP001221302"/>
    </source>
</evidence>
<dbReference type="EMBL" id="JARGDL010000027">
    <property type="protein sequence ID" value="MDF1613129.1"/>
    <property type="molecule type" value="Genomic_DNA"/>
</dbReference>
<protein>
    <submittedName>
        <fullName evidence="1">Uncharacterized protein</fullName>
    </submittedName>
</protein>
<keyword evidence="2" id="KW-1185">Reference proteome</keyword>
<accession>A0AAE3P2E4</accession>
<evidence type="ECO:0000313" key="1">
    <source>
        <dbReference type="EMBL" id="MDF1613129.1"/>
    </source>
</evidence>
<sequence>MIKKIIHRTTKTVSAFILVAIVFSFLHSEVGLLDYDDSNHGAHDYCEIVKLATTKIAKDVSKDSFKLTVDKSICFHCINEGNQHTKTFTVLNSEQLHSPQKTTEVYLFNRTFLI</sequence>
<reference evidence="1" key="1">
    <citation type="submission" date="2023-03" db="EMBL/GenBank/DDBJ databases">
        <title>Stygiobacter electus gen. nov., sp. nov., facultatively anaerobic thermotolerant bacterium of the class Ignavibacteria from a well of Yessentuki mineral water deposit.</title>
        <authorList>
            <person name="Podosokorskaya O.A."/>
            <person name="Elcheninov A.G."/>
            <person name="Petrova N.F."/>
            <person name="Zavarzina D.G."/>
            <person name="Kublanov I.V."/>
            <person name="Merkel A.Y."/>
        </authorList>
    </citation>
    <scope>NUCLEOTIDE SEQUENCE</scope>
    <source>
        <strain evidence="1">09-Me</strain>
    </source>
</reference>